<organism evidence="1">
    <name type="scientific">bioreactor metagenome</name>
    <dbReference type="NCBI Taxonomy" id="1076179"/>
    <lineage>
        <taxon>unclassified sequences</taxon>
        <taxon>metagenomes</taxon>
        <taxon>ecological metagenomes</taxon>
    </lineage>
</organism>
<name>A0A644VJY0_9ZZZZ</name>
<dbReference type="EMBL" id="VSSQ01000335">
    <property type="protein sequence ID" value="MPL91626.1"/>
    <property type="molecule type" value="Genomic_DNA"/>
</dbReference>
<gene>
    <name evidence="1" type="ORF">SDC9_37702</name>
</gene>
<proteinExistence type="predicted"/>
<protein>
    <recommendedName>
        <fullName evidence="2">DUF1788 domain-containing protein</fullName>
    </recommendedName>
</protein>
<comment type="caution">
    <text evidence="1">The sequence shown here is derived from an EMBL/GenBank/DDBJ whole genome shotgun (WGS) entry which is preliminary data.</text>
</comment>
<dbReference type="InterPro" id="IPR014858">
    <property type="entry name" value="BrxB"/>
</dbReference>
<evidence type="ECO:0008006" key="2">
    <source>
        <dbReference type="Google" id="ProtNLM"/>
    </source>
</evidence>
<evidence type="ECO:0000313" key="1">
    <source>
        <dbReference type="EMBL" id="MPL91626.1"/>
    </source>
</evidence>
<sequence length="211" mass="24230">MYAEQRHGNSAPCPNGGEMMATLEERLDGVERMIKMPSFRQNKGLGNEVGYYVFDYTADQELVVRERVQYMKAKNSKGTDGFELVVFDLYNIIIDLLEQEGFLEQCFQFEKKSGMERIIKAVGNLLQINDDESLIVKHIQQNTPKDAVIFLTGIGKCYPLLRSHKVLNNLHQAIDRVPVVMFYPGKYDGQELILFGTIKDGNYYRAFRLVD</sequence>
<dbReference type="Pfam" id="PF08747">
    <property type="entry name" value="BrxB"/>
    <property type="match status" value="1"/>
</dbReference>
<accession>A0A644VJY0</accession>
<dbReference type="AlphaFoldDB" id="A0A644VJY0"/>
<reference evidence="1" key="1">
    <citation type="submission" date="2019-08" db="EMBL/GenBank/DDBJ databases">
        <authorList>
            <person name="Kucharzyk K."/>
            <person name="Murdoch R.W."/>
            <person name="Higgins S."/>
            <person name="Loffler F."/>
        </authorList>
    </citation>
    <scope>NUCLEOTIDE SEQUENCE</scope>
</reference>